<dbReference type="Gene3D" id="1.10.260.40">
    <property type="entry name" value="lambda repressor-like DNA-binding domains"/>
    <property type="match status" value="1"/>
</dbReference>
<protein>
    <submittedName>
        <fullName evidence="1">Helix-turn-helix domain protein</fullName>
    </submittedName>
</protein>
<proteinExistence type="predicted"/>
<reference evidence="1" key="1">
    <citation type="journal article" date="2021" name="Proc. Natl. Acad. Sci. U.S.A.">
        <title>A Catalog of Tens of Thousands of Viruses from Human Metagenomes Reveals Hidden Associations with Chronic Diseases.</title>
        <authorList>
            <person name="Tisza M.J."/>
            <person name="Buck C.B."/>
        </authorList>
    </citation>
    <scope>NUCLEOTIDE SEQUENCE</scope>
    <source>
        <strain evidence="1">CtqED62</strain>
    </source>
</reference>
<dbReference type="EMBL" id="BK014965">
    <property type="protein sequence ID" value="DAD84739.1"/>
    <property type="molecule type" value="Genomic_DNA"/>
</dbReference>
<dbReference type="GO" id="GO:0003677">
    <property type="term" value="F:DNA binding"/>
    <property type="evidence" value="ECO:0007669"/>
    <property type="project" value="InterPro"/>
</dbReference>
<organism evidence="1">
    <name type="scientific">Siphoviridae sp. ctqED62</name>
    <dbReference type="NCBI Taxonomy" id="2826468"/>
    <lineage>
        <taxon>Viruses</taxon>
        <taxon>Duplodnaviria</taxon>
        <taxon>Heunggongvirae</taxon>
        <taxon>Uroviricota</taxon>
        <taxon>Caudoviricetes</taxon>
    </lineage>
</organism>
<name>A0A8S5MRY8_9CAUD</name>
<dbReference type="InterPro" id="IPR010982">
    <property type="entry name" value="Lambda_DNA-bd_dom_sf"/>
</dbReference>
<sequence>MTDIQFIKCARECAAYTDPDAYVSDLSLSDIWGDSPDAEVPASRVADLRAIWDAVHRPVRDIASSAGLSQRKLAERFLIPYRTMENWCVGIRECPLYTRLMMQRILSLLPEIR</sequence>
<accession>A0A8S5MRY8</accession>
<evidence type="ECO:0000313" key="1">
    <source>
        <dbReference type="EMBL" id="DAD84739.1"/>
    </source>
</evidence>